<keyword evidence="2" id="KW-0812">Transmembrane</keyword>
<evidence type="ECO:0000313" key="6">
    <source>
        <dbReference type="Proteomes" id="UP001153292"/>
    </source>
</evidence>
<evidence type="ECO:0000256" key="3">
    <source>
        <dbReference type="ARBA" id="ARBA00022989"/>
    </source>
</evidence>
<proteinExistence type="predicted"/>
<gene>
    <name evidence="5" type="ORF">CHILSU_LOCUS5428</name>
</gene>
<keyword evidence="4" id="KW-0472">Membrane</keyword>
<sequence length="176" mass="20354">MINIILQLNILRVSILQMYANVNHFIAAIARKEFRTAIMMLLLLEVYNVLGMLNTPATDNLFLYGLWNFTNDFLRSFQGFFLAMIHCFMDDEVHMAIRYHLDHRRARGQLPRRPPPPRPPPGSSFATVARSPDLIEMTHPQFSAFETYSNETRFEAYSVIGLPNLMLDCRTLETSV</sequence>
<evidence type="ECO:0000256" key="4">
    <source>
        <dbReference type="ARBA" id="ARBA00023136"/>
    </source>
</evidence>
<keyword evidence="3" id="KW-1133">Transmembrane helix</keyword>
<dbReference type="PROSITE" id="PS00650">
    <property type="entry name" value="G_PROTEIN_RECEP_F2_2"/>
    <property type="match status" value="1"/>
</dbReference>
<comment type="subcellular location">
    <subcellularLocation>
        <location evidence="1">Membrane</location>
        <topology evidence="1">Multi-pass membrane protein</topology>
    </subcellularLocation>
</comment>
<evidence type="ECO:0000256" key="1">
    <source>
        <dbReference type="ARBA" id="ARBA00004141"/>
    </source>
</evidence>
<dbReference type="Proteomes" id="UP001153292">
    <property type="component" value="Chromosome 2"/>
</dbReference>
<keyword evidence="6" id="KW-1185">Reference proteome</keyword>
<dbReference type="Pfam" id="PF00002">
    <property type="entry name" value="7tm_2"/>
    <property type="match status" value="1"/>
</dbReference>
<dbReference type="InterPro" id="IPR000832">
    <property type="entry name" value="GPCR_2_secretin-like"/>
</dbReference>
<organism evidence="5 6">
    <name type="scientific">Chilo suppressalis</name>
    <name type="common">Asiatic rice borer moth</name>
    <dbReference type="NCBI Taxonomy" id="168631"/>
    <lineage>
        <taxon>Eukaryota</taxon>
        <taxon>Metazoa</taxon>
        <taxon>Ecdysozoa</taxon>
        <taxon>Arthropoda</taxon>
        <taxon>Hexapoda</taxon>
        <taxon>Insecta</taxon>
        <taxon>Pterygota</taxon>
        <taxon>Neoptera</taxon>
        <taxon>Endopterygota</taxon>
        <taxon>Lepidoptera</taxon>
        <taxon>Glossata</taxon>
        <taxon>Ditrysia</taxon>
        <taxon>Pyraloidea</taxon>
        <taxon>Crambidae</taxon>
        <taxon>Crambinae</taxon>
        <taxon>Chilo</taxon>
    </lineage>
</organism>
<accession>A0ABN8B7C5</accession>
<dbReference type="Gene3D" id="1.20.1070.10">
    <property type="entry name" value="Rhodopsin 7-helix transmembrane proteins"/>
    <property type="match status" value="1"/>
</dbReference>
<evidence type="ECO:0000313" key="5">
    <source>
        <dbReference type="EMBL" id="CAH0402190.1"/>
    </source>
</evidence>
<reference evidence="5" key="1">
    <citation type="submission" date="2021-12" db="EMBL/GenBank/DDBJ databases">
        <authorList>
            <person name="King R."/>
        </authorList>
    </citation>
    <scope>NUCLEOTIDE SEQUENCE</scope>
</reference>
<dbReference type="InterPro" id="IPR017983">
    <property type="entry name" value="GPCR_2_secretin-like_CS"/>
</dbReference>
<protein>
    <recommendedName>
        <fullName evidence="7">G-protein coupled receptors family 2 profile 2 domain-containing protein</fullName>
    </recommendedName>
</protein>
<dbReference type="EMBL" id="OU963895">
    <property type="protein sequence ID" value="CAH0402190.1"/>
    <property type="molecule type" value="Genomic_DNA"/>
</dbReference>
<name>A0ABN8B7C5_CHISP</name>
<evidence type="ECO:0000256" key="2">
    <source>
        <dbReference type="ARBA" id="ARBA00022692"/>
    </source>
</evidence>
<evidence type="ECO:0008006" key="7">
    <source>
        <dbReference type="Google" id="ProtNLM"/>
    </source>
</evidence>